<evidence type="ECO:0000259" key="6">
    <source>
        <dbReference type="Pfam" id="PF04932"/>
    </source>
</evidence>
<dbReference type="GO" id="GO:0016874">
    <property type="term" value="F:ligase activity"/>
    <property type="evidence" value="ECO:0007669"/>
    <property type="project" value="UniProtKB-KW"/>
</dbReference>
<dbReference type="PANTHER" id="PTHR37422">
    <property type="entry name" value="TEICHURONIC ACID BIOSYNTHESIS PROTEIN TUAE"/>
    <property type="match status" value="1"/>
</dbReference>
<dbReference type="Pfam" id="PF04932">
    <property type="entry name" value="Wzy_C"/>
    <property type="match status" value="1"/>
</dbReference>
<feature type="transmembrane region" description="Helical" evidence="5">
    <location>
        <begin position="232"/>
        <end position="247"/>
    </location>
</feature>
<evidence type="ECO:0000313" key="7">
    <source>
        <dbReference type="EMBL" id="MFC5474649.1"/>
    </source>
</evidence>
<comment type="subcellular location">
    <subcellularLocation>
        <location evidence="1">Membrane</location>
        <topology evidence="1">Multi-pass membrane protein</topology>
    </subcellularLocation>
</comment>
<accession>A0ABW0M8Z3</accession>
<evidence type="ECO:0000256" key="3">
    <source>
        <dbReference type="ARBA" id="ARBA00022989"/>
    </source>
</evidence>
<name>A0ABW0M8Z3_9BURK</name>
<feature type="transmembrane region" description="Helical" evidence="5">
    <location>
        <begin position="259"/>
        <end position="280"/>
    </location>
</feature>
<evidence type="ECO:0000256" key="1">
    <source>
        <dbReference type="ARBA" id="ARBA00004141"/>
    </source>
</evidence>
<dbReference type="InterPro" id="IPR007016">
    <property type="entry name" value="O-antigen_ligase-rel_domated"/>
</dbReference>
<gene>
    <name evidence="7" type="ORF">ACFPM8_11865</name>
</gene>
<protein>
    <submittedName>
        <fullName evidence="7">O-antigen ligase family protein</fullName>
    </submittedName>
</protein>
<feature type="transmembrane region" description="Helical" evidence="5">
    <location>
        <begin position="415"/>
        <end position="434"/>
    </location>
</feature>
<feature type="transmembrane region" description="Helical" evidence="5">
    <location>
        <begin position="142"/>
        <end position="165"/>
    </location>
</feature>
<evidence type="ECO:0000256" key="2">
    <source>
        <dbReference type="ARBA" id="ARBA00022692"/>
    </source>
</evidence>
<reference evidence="8" key="1">
    <citation type="journal article" date="2019" name="Int. J. Syst. Evol. Microbiol.">
        <title>The Global Catalogue of Microorganisms (GCM) 10K type strain sequencing project: providing services to taxonomists for standard genome sequencing and annotation.</title>
        <authorList>
            <consortium name="The Broad Institute Genomics Platform"/>
            <consortium name="The Broad Institute Genome Sequencing Center for Infectious Disease"/>
            <person name="Wu L."/>
            <person name="Ma J."/>
        </authorList>
    </citation>
    <scope>NUCLEOTIDE SEQUENCE [LARGE SCALE GENOMIC DNA]</scope>
    <source>
        <strain evidence="8">JCM 17066</strain>
    </source>
</reference>
<feature type="transmembrane region" description="Helical" evidence="5">
    <location>
        <begin position="85"/>
        <end position="104"/>
    </location>
</feature>
<organism evidence="7 8">
    <name type="scientific">Paraherbaspirillum soli</name>
    <dbReference type="NCBI Taxonomy" id="631222"/>
    <lineage>
        <taxon>Bacteria</taxon>
        <taxon>Pseudomonadati</taxon>
        <taxon>Pseudomonadota</taxon>
        <taxon>Betaproteobacteria</taxon>
        <taxon>Burkholderiales</taxon>
        <taxon>Oxalobacteraceae</taxon>
        <taxon>Paraherbaspirillum</taxon>
    </lineage>
</organism>
<evidence type="ECO:0000256" key="4">
    <source>
        <dbReference type="ARBA" id="ARBA00023136"/>
    </source>
</evidence>
<evidence type="ECO:0000313" key="8">
    <source>
        <dbReference type="Proteomes" id="UP001596045"/>
    </source>
</evidence>
<dbReference type="RefSeq" id="WP_378997759.1">
    <property type="nucleotide sequence ID" value="NZ_JBHSMT010000021.1"/>
</dbReference>
<dbReference type="EMBL" id="JBHSMT010000021">
    <property type="protein sequence ID" value="MFC5474649.1"/>
    <property type="molecule type" value="Genomic_DNA"/>
</dbReference>
<feature type="domain" description="O-antigen ligase-related" evidence="6">
    <location>
        <begin position="219"/>
        <end position="360"/>
    </location>
</feature>
<proteinExistence type="predicted"/>
<keyword evidence="2 5" id="KW-0812">Transmembrane</keyword>
<dbReference type="Proteomes" id="UP001596045">
    <property type="component" value="Unassembled WGS sequence"/>
</dbReference>
<feature type="transmembrane region" description="Helical" evidence="5">
    <location>
        <begin position="110"/>
        <end position="130"/>
    </location>
</feature>
<comment type="caution">
    <text evidence="7">The sequence shown here is derived from an EMBL/GenBank/DDBJ whole genome shotgun (WGS) entry which is preliminary data.</text>
</comment>
<sequence length="500" mass="55184">MFSAQRTLTMPAVSADPVASSRISISVLVVIAAVIGPLRLFELVGDASYHDKQRILEIFCVVLVTLFSTFVLVRRDKIRLLHDRRSANFLALFFLLGLVSSVVAYSPRHALFECANFLLLIITSLLLASEISAKGDSLLDKILLLCGLGCAIYILIEIIIYVAVINVAGQPSDLIFIFGFDNYRFLNHVQTITLPLLGLFTIRSSDRKKKIFAWIVTSLWWTLLFVSAGRGTFIGILAGLCMAWICLRKDALPWCRIMLLSALAGFGAYLLFYVLIPVLLGLQPFGLLLSVVSRTATNPDSSRLPLWIRAWEILVAHPWLGAGPLHFAHFGRTVQNGAHPHNWVLQIACEWGIPALLCLVAAIVLGFKKLLAVRQYLATADIKNRLTLAAWLTTGVAILVDGLVSGLIVMPTSQLWIALYIGCAWGWVCSLAPAQSVAEVQLSIPGRVGGVLGMLTLLYFLGNGLWPEIQNLPLHEEQALQKTSYGEPMLHPRIWRAGYF</sequence>
<keyword evidence="8" id="KW-1185">Reference proteome</keyword>
<feature type="transmembrane region" description="Helical" evidence="5">
    <location>
        <begin position="21"/>
        <end position="41"/>
    </location>
</feature>
<feature type="transmembrane region" description="Helical" evidence="5">
    <location>
        <begin position="185"/>
        <end position="202"/>
    </location>
</feature>
<keyword evidence="7" id="KW-0436">Ligase</keyword>
<dbReference type="InterPro" id="IPR051533">
    <property type="entry name" value="WaaL-like"/>
</dbReference>
<feature type="transmembrane region" description="Helical" evidence="5">
    <location>
        <begin position="53"/>
        <end position="73"/>
    </location>
</feature>
<feature type="transmembrane region" description="Helical" evidence="5">
    <location>
        <begin position="388"/>
        <end position="409"/>
    </location>
</feature>
<dbReference type="PANTHER" id="PTHR37422:SF13">
    <property type="entry name" value="LIPOPOLYSACCHARIDE BIOSYNTHESIS PROTEIN PA4999-RELATED"/>
    <property type="match status" value="1"/>
</dbReference>
<feature type="transmembrane region" description="Helical" evidence="5">
    <location>
        <begin position="343"/>
        <end position="367"/>
    </location>
</feature>
<feature type="transmembrane region" description="Helical" evidence="5">
    <location>
        <begin position="211"/>
        <end position="226"/>
    </location>
</feature>
<keyword evidence="4 5" id="KW-0472">Membrane</keyword>
<evidence type="ECO:0000256" key="5">
    <source>
        <dbReference type="SAM" id="Phobius"/>
    </source>
</evidence>
<keyword evidence="3 5" id="KW-1133">Transmembrane helix</keyword>
<feature type="transmembrane region" description="Helical" evidence="5">
    <location>
        <begin position="446"/>
        <end position="466"/>
    </location>
</feature>